<proteinExistence type="predicted"/>
<dbReference type="InterPro" id="IPR012337">
    <property type="entry name" value="RNaseH-like_sf"/>
</dbReference>
<dbReference type="AlphaFoldDB" id="A0ABD5XN03"/>
<gene>
    <name evidence="2" type="ORF">ACFQI8_17140</name>
</gene>
<dbReference type="SUPFAM" id="SSF53098">
    <property type="entry name" value="Ribonuclease H-like"/>
    <property type="match status" value="1"/>
</dbReference>
<name>A0ABD5XN03_9EURY</name>
<keyword evidence="3" id="KW-1185">Reference proteome</keyword>
<comment type="caution">
    <text evidence="2">The sequence shown here is derived from an EMBL/GenBank/DDBJ whole genome shotgun (WGS) entry which is preliminary data.</text>
</comment>
<dbReference type="RefSeq" id="WP_390246945.1">
    <property type="nucleotide sequence ID" value="NZ_JBHTAB010000011.1"/>
</dbReference>
<evidence type="ECO:0000313" key="3">
    <source>
        <dbReference type="Proteomes" id="UP001596460"/>
    </source>
</evidence>
<feature type="non-terminal residue" evidence="2">
    <location>
        <position position="1"/>
    </location>
</feature>
<organism evidence="2 3">
    <name type="scientific">Haloferax chudinovii</name>
    <dbReference type="NCBI Taxonomy" id="1109010"/>
    <lineage>
        <taxon>Archaea</taxon>
        <taxon>Methanobacteriati</taxon>
        <taxon>Methanobacteriota</taxon>
        <taxon>Stenosarchaea group</taxon>
        <taxon>Halobacteria</taxon>
        <taxon>Halobacteriales</taxon>
        <taxon>Haloferacaceae</taxon>
        <taxon>Haloferax</taxon>
    </lineage>
</organism>
<sequence length="38" mass="4471">VGSRLSVRRWLAVFVHYYNFQRPHQALDGRTPVEEATN</sequence>
<dbReference type="InterPro" id="IPR001584">
    <property type="entry name" value="Integrase_cat-core"/>
</dbReference>
<evidence type="ECO:0000259" key="1">
    <source>
        <dbReference type="Pfam" id="PF13683"/>
    </source>
</evidence>
<dbReference type="Proteomes" id="UP001596460">
    <property type="component" value="Unassembled WGS sequence"/>
</dbReference>
<reference evidence="2 3" key="1">
    <citation type="journal article" date="2019" name="Int. J. Syst. Evol. Microbiol.">
        <title>The Global Catalogue of Microorganisms (GCM) 10K type strain sequencing project: providing services to taxonomists for standard genome sequencing and annotation.</title>
        <authorList>
            <consortium name="The Broad Institute Genomics Platform"/>
            <consortium name="The Broad Institute Genome Sequencing Center for Infectious Disease"/>
            <person name="Wu L."/>
            <person name="Ma J."/>
        </authorList>
    </citation>
    <scope>NUCLEOTIDE SEQUENCE [LARGE SCALE GENOMIC DNA]</scope>
    <source>
        <strain evidence="2 3">DSM 26526</strain>
    </source>
</reference>
<feature type="domain" description="Integrase catalytic" evidence="1">
    <location>
        <begin position="6"/>
        <end position="32"/>
    </location>
</feature>
<dbReference type="Pfam" id="PF13683">
    <property type="entry name" value="rve_3"/>
    <property type="match status" value="1"/>
</dbReference>
<evidence type="ECO:0000313" key="2">
    <source>
        <dbReference type="EMBL" id="MFC7131098.1"/>
    </source>
</evidence>
<accession>A0ABD5XN03</accession>
<dbReference type="EMBL" id="JBHTAB010000011">
    <property type="protein sequence ID" value="MFC7131098.1"/>
    <property type="molecule type" value="Genomic_DNA"/>
</dbReference>
<protein>
    <submittedName>
        <fullName evidence="2">Integrase core domain-containing protein</fullName>
    </submittedName>
</protein>